<evidence type="ECO:0000313" key="2">
    <source>
        <dbReference type="Proteomes" id="UP001162131"/>
    </source>
</evidence>
<protein>
    <submittedName>
        <fullName evidence="1">Uncharacterized protein</fullName>
    </submittedName>
</protein>
<sequence>MKELIQMQQADCTCHSVLLNRKILVSGYENNRIFLYSIDTDSYSNIPYCFEYHVPKILINAENRLYLIELELGLIYERWIEDEYNWKQIAKSKNLLS</sequence>
<evidence type="ECO:0000313" key="1">
    <source>
        <dbReference type="EMBL" id="CAG9336169.1"/>
    </source>
</evidence>
<keyword evidence="2" id="KW-1185">Reference proteome</keyword>
<proteinExistence type="predicted"/>
<dbReference type="AlphaFoldDB" id="A0AAU9KEJ4"/>
<dbReference type="EMBL" id="CAJZBQ010000064">
    <property type="protein sequence ID" value="CAG9336169.1"/>
    <property type="molecule type" value="Genomic_DNA"/>
</dbReference>
<gene>
    <name evidence="1" type="ORF">BSTOLATCC_MIC66051</name>
</gene>
<name>A0AAU9KEJ4_9CILI</name>
<dbReference type="Proteomes" id="UP001162131">
    <property type="component" value="Unassembled WGS sequence"/>
</dbReference>
<reference evidence="1" key="1">
    <citation type="submission" date="2021-09" db="EMBL/GenBank/DDBJ databases">
        <authorList>
            <consortium name="AG Swart"/>
            <person name="Singh M."/>
            <person name="Singh A."/>
            <person name="Seah K."/>
            <person name="Emmerich C."/>
        </authorList>
    </citation>
    <scope>NUCLEOTIDE SEQUENCE</scope>
    <source>
        <strain evidence="1">ATCC30299</strain>
    </source>
</reference>
<accession>A0AAU9KEJ4</accession>
<comment type="caution">
    <text evidence="1">The sequence shown here is derived from an EMBL/GenBank/DDBJ whole genome shotgun (WGS) entry which is preliminary data.</text>
</comment>
<organism evidence="1 2">
    <name type="scientific">Blepharisma stoltei</name>
    <dbReference type="NCBI Taxonomy" id="1481888"/>
    <lineage>
        <taxon>Eukaryota</taxon>
        <taxon>Sar</taxon>
        <taxon>Alveolata</taxon>
        <taxon>Ciliophora</taxon>
        <taxon>Postciliodesmatophora</taxon>
        <taxon>Heterotrichea</taxon>
        <taxon>Heterotrichida</taxon>
        <taxon>Blepharismidae</taxon>
        <taxon>Blepharisma</taxon>
    </lineage>
</organism>